<comment type="caution">
    <text evidence="3">The sequence shown here is derived from an EMBL/GenBank/DDBJ whole genome shotgun (WGS) entry which is preliminary data.</text>
</comment>
<evidence type="ECO:0000313" key="4">
    <source>
        <dbReference type="Proteomes" id="UP001215280"/>
    </source>
</evidence>
<feature type="signal peptide" evidence="2">
    <location>
        <begin position="1"/>
        <end position="23"/>
    </location>
</feature>
<protein>
    <submittedName>
        <fullName evidence="3">Uncharacterized protein</fullName>
    </submittedName>
</protein>
<feature type="chain" id="PRO_5042168288" evidence="2">
    <location>
        <begin position="24"/>
        <end position="130"/>
    </location>
</feature>
<accession>A0AAD7NGX9</accession>
<proteinExistence type="predicted"/>
<feature type="transmembrane region" description="Helical" evidence="1">
    <location>
        <begin position="33"/>
        <end position="49"/>
    </location>
</feature>
<evidence type="ECO:0000313" key="3">
    <source>
        <dbReference type="EMBL" id="KAJ7759423.1"/>
    </source>
</evidence>
<evidence type="ECO:0000256" key="2">
    <source>
        <dbReference type="SAM" id="SignalP"/>
    </source>
</evidence>
<dbReference type="AlphaFoldDB" id="A0AAD7NGX9"/>
<dbReference type="Proteomes" id="UP001215280">
    <property type="component" value="Unassembled WGS sequence"/>
</dbReference>
<keyword evidence="1" id="KW-1133">Transmembrane helix</keyword>
<reference evidence="3" key="1">
    <citation type="submission" date="2023-03" db="EMBL/GenBank/DDBJ databases">
        <title>Massive genome expansion in bonnet fungi (Mycena s.s.) driven by repeated elements and novel gene families across ecological guilds.</title>
        <authorList>
            <consortium name="Lawrence Berkeley National Laboratory"/>
            <person name="Harder C.B."/>
            <person name="Miyauchi S."/>
            <person name="Viragh M."/>
            <person name="Kuo A."/>
            <person name="Thoen E."/>
            <person name="Andreopoulos B."/>
            <person name="Lu D."/>
            <person name="Skrede I."/>
            <person name="Drula E."/>
            <person name="Henrissat B."/>
            <person name="Morin E."/>
            <person name="Kohler A."/>
            <person name="Barry K."/>
            <person name="LaButti K."/>
            <person name="Morin E."/>
            <person name="Salamov A."/>
            <person name="Lipzen A."/>
            <person name="Mereny Z."/>
            <person name="Hegedus B."/>
            <person name="Baldrian P."/>
            <person name="Stursova M."/>
            <person name="Weitz H."/>
            <person name="Taylor A."/>
            <person name="Grigoriev I.V."/>
            <person name="Nagy L.G."/>
            <person name="Martin F."/>
            <person name="Kauserud H."/>
        </authorList>
    </citation>
    <scope>NUCLEOTIDE SEQUENCE</scope>
    <source>
        <strain evidence="3">CBHHK188m</strain>
    </source>
</reference>
<organism evidence="3 4">
    <name type="scientific">Mycena maculata</name>
    <dbReference type="NCBI Taxonomy" id="230809"/>
    <lineage>
        <taxon>Eukaryota</taxon>
        <taxon>Fungi</taxon>
        <taxon>Dikarya</taxon>
        <taxon>Basidiomycota</taxon>
        <taxon>Agaricomycotina</taxon>
        <taxon>Agaricomycetes</taxon>
        <taxon>Agaricomycetidae</taxon>
        <taxon>Agaricales</taxon>
        <taxon>Marasmiineae</taxon>
        <taxon>Mycenaceae</taxon>
        <taxon>Mycena</taxon>
    </lineage>
</organism>
<dbReference type="EMBL" id="JARJLG010000052">
    <property type="protein sequence ID" value="KAJ7759423.1"/>
    <property type="molecule type" value="Genomic_DNA"/>
</dbReference>
<sequence>MPWHHYFVWLQSLLLQLLGHTHCDHTAVPAATATAAALLVLAPVALLLGHTYHCCTRCHCCPFLGNTCTAVLAATALHDSMSSISYIGDTSMRKAEKFRMENGGRNLGDGNDIASSRRWRTKFEGGKKVD</sequence>
<keyword evidence="2" id="KW-0732">Signal</keyword>
<gene>
    <name evidence="3" type="ORF">DFH07DRAFT_772235</name>
</gene>
<evidence type="ECO:0000256" key="1">
    <source>
        <dbReference type="SAM" id="Phobius"/>
    </source>
</evidence>
<name>A0AAD7NGX9_9AGAR</name>
<keyword evidence="1" id="KW-0812">Transmembrane</keyword>
<keyword evidence="4" id="KW-1185">Reference proteome</keyword>
<keyword evidence="1" id="KW-0472">Membrane</keyword>